<proteinExistence type="predicted"/>
<protein>
    <submittedName>
        <fullName evidence="1">Uncharacterized protein</fullName>
    </submittedName>
</protein>
<keyword evidence="2" id="KW-1185">Reference proteome</keyword>
<evidence type="ECO:0000313" key="1">
    <source>
        <dbReference type="EMBL" id="WUX53500.1"/>
    </source>
</evidence>
<name>A0ABZ2A475_STRNV</name>
<dbReference type="Proteomes" id="UP001432209">
    <property type="component" value="Chromosome"/>
</dbReference>
<accession>A0ABZ2A475</accession>
<evidence type="ECO:0000313" key="2">
    <source>
        <dbReference type="Proteomes" id="UP001432209"/>
    </source>
</evidence>
<organism evidence="1 2">
    <name type="scientific">Streptomyces niveus</name>
    <name type="common">Streptomyces spheroides</name>
    <dbReference type="NCBI Taxonomy" id="193462"/>
    <lineage>
        <taxon>Bacteria</taxon>
        <taxon>Bacillati</taxon>
        <taxon>Actinomycetota</taxon>
        <taxon>Actinomycetes</taxon>
        <taxon>Kitasatosporales</taxon>
        <taxon>Streptomycetaceae</taxon>
        <taxon>Streptomyces</taxon>
    </lineage>
</organism>
<dbReference type="EMBL" id="CP109495">
    <property type="protein sequence ID" value="WUX53500.1"/>
    <property type="molecule type" value="Genomic_DNA"/>
</dbReference>
<gene>
    <name evidence="1" type="ORF">OG442_19165</name>
</gene>
<dbReference type="RefSeq" id="WP_329077108.1">
    <property type="nucleotide sequence ID" value="NZ_CP109495.1"/>
</dbReference>
<sequence length="163" mass="17855">MFQQLRRHAQLTCLGVVSRTSQVAVAVVGAQVTGLTFRARPDPSLGPSEDGEVTITGHGKLFLNMSGDISHTIEFRSDGGQILSYEIPRSYRDSIHNFAIPQNKDDHPDGSAFTRQEWKALLKEYPEISDPTKGPHLYGIPDKLLDGLRDAIISGSGRVVQEG</sequence>
<reference evidence="1" key="1">
    <citation type="submission" date="2022-10" db="EMBL/GenBank/DDBJ databases">
        <title>The complete genomes of actinobacterial strains from the NBC collection.</title>
        <authorList>
            <person name="Joergensen T.S."/>
            <person name="Alvarez Arevalo M."/>
            <person name="Sterndorff E.B."/>
            <person name="Faurdal D."/>
            <person name="Vuksanovic O."/>
            <person name="Mourched A.-S."/>
            <person name="Charusanti P."/>
            <person name="Shaw S."/>
            <person name="Blin K."/>
            <person name="Weber T."/>
        </authorList>
    </citation>
    <scope>NUCLEOTIDE SEQUENCE</scope>
    <source>
        <strain evidence="1">NBC_01432</strain>
    </source>
</reference>